<comment type="subcellular location">
    <subcellularLocation>
        <location evidence="1">Cell envelope</location>
    </subcellularLocation>
</comment>
<protein>
    <submittedName>
        <fullName evidence="6">Monosaccharide ABC transporter substrate-binding protein, CUT2 family</fullName>
    </submittedName>
</protein>
<dbReference type="SUPFAM" id="SSF53822">
    <property type="entry name" value="Periplasmic binding protein-like I"/>
    <property type="match status" value="1"/>
</dbReference>
<name>A0A2C8YK08_9MICO</name>
<evidence type="ECO:0000256" key="2">
    <source>
        <dbReference type="ARBA" id="ARBA00007639"/>
    </source>
</evidence>
<reference evidence="6 7" key="1">
    <citation type="submission" date="2017-09" db="EMBL/GenBank/DDBJ databases">
        <authorList>
            <person name="Ehlers B."/>
            <person name="Leendertz F.H."/>
        </authorList>
    </citation>
    <scope>NUCLEOTIDE SEQUENCE [LARGE SCALE GENOMIC DNA]</scope>
    <source>
        <strain evidence="6 7">CGMCC 1.05381</strain>
    </source>
</reference>
<dbReference type="PANTHER" id="PTHR46847">
    <property type="entry name" value="D-ALLOSE-BINDING PERIPLASMIC PROTEIN-RELATED"/>
    <property type="match status" value="1"/>
</dbReference>
<evidence type="ECO:0000313" key="7">
    <source>
        <dbReference type="Proteomes" id="UP000219440"/>
    </source>
</evidence>
<dbReference type="GO" id="GO:0030313">
    <property type="term" value="C:cell envelope"/>
    <property type="evidence" value="ECO:0007669"/>
    <property type="project" value="UniProtKB-SubCell"/>
</dbReference>
<dbReference type="InterPro" id="IPR025997">
    <property type="entry name" value="SBP_2_dom"/>
</dbReference>
<sequence length="324" mass="33638">MKLRIAAIVASSATILLIATGCSVPSDTAGGGDSTAAPTREIKKIFFSNILPSYPPLAEADKCFLAEAKKLGIEASTSGPTGLSTDNAKSIDLVSQAIATGYDAIVMQPIDKAQFTPVMEQAQAAGILLATMNTGDTTDTQDFTIGTDYAIQGATIGEAISKRSGQQNIGIIGNAPTGTHLLFTNGVKDGIESQKLDNVKFIVDAFDDGDPNKTVDVVNQMLTAHPEINVVLSWQGLSAAGIMTAIKEKNAGGKIVGVTNDVTPEVAQGIKDGILFGTSKQNFCQMGIGAVDNLVAISKGEKVAKAIDSGITFVTKDNIDKESN</sequence>
<evidence type="ECO:0000256" key="1">
    <source>
        <dbReference type="ARBA" id="ARBA00004196"/>
    </source>
</evidence>
<dbReference type="Proteomes" id="UP000219440">
    <property type="component" value="Unassembled WGS sequence"/>
</dbReference>
<dbReference type="RefSeq" id="WP_188732710.1">
    <property type="nucleotide sequence ID" value="NZ_BMLC01000002.1"/>
</dbReference>
<dbReference type="PROSITE" id="PS51257">
    <property type="entry name" value="PROKAR_LIPOPROTEIN"/>
    <property type="match status" value="1"/>
</dbReference>
<dbReference type="Pfam" id="PF13407">
    <property type="entry name" value="Peripla_BP_4"/>
    <property type="match status" value="1"/>
</dbReference>
<gene>
    <name evidence="6" type="ORF">SAMN06296378_0383</name>
</gene>
<keyword evidence="3 4" id="KW-0732">Signal</keyword>
<dbReference type="AlphaFoldDB" id="A0A2C8YK08"/>
<accession>A0A2C8YK08</accession>
<evidence type="ECO:0000313" key="6">
    <source>
        <dbReference type="EMBL" id="SOE50748.1"/>
    </source>
</evidence>
<dbReference type="GO" id="GO:0030246">
    <property type="term" value="F:carbohydrate binding"/>
    <property type="evidence" value="ECO:0007669"/>
    <property type="project" value="UniProtKB-ARBA"/>
</dbReference>
<dbReference type="CDD" id="cd01536">
    <property type="entry name" value="PBP1_ABC_sugar_binding-like"/>
    <property type="match status" value="1"/>
</dbReference>
<organism evidence="6 7">
    <name type="scientific">Salinibacterium xinjiangense</name>
    <dbReference type="NCBI Taxonomy" id="386302"/>
    <lineage>
        <taxon>Bacteria</taxon>
        <taxon>Bacillati</taxon>
        <taxon>Actinomycetota</taxon>
        <taxon>Actinomycetes</taxon>
        <taxon>Micrococcales</taxon>
        <taxon>Microbacteriaceae</taxon>
        <taxon>Salinibacterium</taxon>
    </lineage>
</organism>
<proteinExistence type="inferred from homology"/>
<evidence type="ECO:0000259" key="5">
    <source>
        <dbReference type="Pfam" id="PF13407"/>
    </source>
</evidence>
<dbReference type="PANTHER" id="PTHR46847:SF1">
    <property type="entry name" value="D-ALLOSE-BINDING PERIPLASMIC PROTEIN-RELATED"/>
    <property type="match status" value="1"/>
</dbReference>
<dbReference type="Gene3D" id="3.40.50.2300">
    <property type="match status" value="2"/>
</dbReference>
<feature type="signal peptide" evidence="4">
    <location>
        <begin position="1"/>
        <end position="21"/>
    </location>
</feature>
<keyword evidence="7" id="KW-1185">Reference proteome</keyword>
<dbReference type="InterPro" id="IPR028082">
    <property type="entry name" value="Peripla_BP_I"/>
</dbReference>
<comment type="similarity">
    <text evidence="2">Belongs to the bacterial solute-binding protein 2 family.</text>
</comment>
<evidence type="ECO:0000256" key="4">
    <source>
        <dbReference type="SAM" id="SignalP"/>
    </source>
</evidence>
<feature type="chain" id="PRO_5039538884" evidence="4">
    <location>
        <begin position="22"/>
        <end position="324"/>
    </location>
</feature>
<dbReference type="EMBL" id="OCST01000001">
    <property type="protein sequence ID" value="SOE50748.1"/>
    <property type="molecule type" value="Genomic_DNA"/>
</dbReference>
<feature type="domain" description="Periplasmic binding protein" evidence="5">
    <location>
        <begin position="60"/>
        <end position="302"/>
    </location>
</feature>
<evidence type="ECO:0000256" key="3">
    <source>
        <dbReference type="ARBA" id="ARBA00022729"/>
    </source>
</evidence>